<protein>
    <submittedName>
        <fullName evidence="1">Uncharacterized protein</fullName>
    </submittedName>
</protein>
<evidence type="ECO:0000313" key="2">
    <source>
        <dbReference type="Proteomes" id="UP001056766"/>
    </source>
</evidence>
<dbReference type="Proteomes" id="UP001056766">
    <property type="component" value="Unassembled WGS sequence"/>
</dbReference>
<name>A0A9E4ZE18_9EURY</name>
<proteinExistence type="predicted"/>
<keyword evidence="2" id="KW-1185">Reference proteome</keyword>
<dbReference type="RefSeq" id="WP_250867325.1">
    <property type="nucleotide sequence ID" value="NZ_JAGSOI010000007.1"/>
</dbReference>
<evidence type="ECO:0000313" key="1">
    <source>
        <dbReference type="EMBL" id="MCM1985955.1"/>
    </source>
</evidence>
<sequence length="118" mass="12632">MLLAVGTVSASGGSSYSNADTITVPEGRLGFWSGTFSADDWYQFSVTTGDNVYIDAQATFVQNGGHMKLHDDYEGDIEAHVSSSNNDHTANVGASPQPRIEIYPGTQFSYKFVAGINT</sequence>
<reference evidence="1" key="1">
    <citation type="journal article" date="2021" name="mSystems">
        <title>Bacteria and Archaea Synergistically Convert Glycine Betaine to Biogenic Methane in the Formosa Cold Seep of the South China Sea.</title>
        <authorList>
            <person name="Li L."/>
            <person name="Zhang W."/>
            <person name="Zhang S."/>
            <person name="Song L."/>
            <person name="Sun Q."/>
            <person name="Zhang H."/>
            <person name="Xiang H."/>
            <person name="Dong X."/>
        </authorList>
    </citation>
    <scope>NUCLEOTIDE SEQUENCE</scope>
    <source>
        <strain evidence="1">LLY</strain>
    </source>
</reference>
<accession>A0A9E4ZE18</accession>
<dbReference type="EMBL" id="JAGSOI010000007">
    <property type="protein sequence ID" value="MCM1985955.1"/>
    <property type="molecule type" value="Genomic_DNA"/>
</dbReference>
<dbReference type="AlphaFoldDB" id="A0A9E4ZE18"/>
<gene>
    <name evidence="1" type="ORF">KDK67_02835</name>
</gene>
<organism evidence="1 2">
    <name type="scientific">Methanococcoides seepicolus</name>
    <dbReference type="NCBI Taxonomy" id="2828780"/>
    <lineage>
        <taxon>Archaea</taxon>
        <taxon>Methanobacteriati</taxon>
        <taxon>Methanobacteriota</taxon>
        <taxon>Stenosarchaea group</taxon>
        <taxon>Methanomicrobia</taxon>
        <taxon>Methanosarcinales</taxon>
        <taxon>Methanosarcinaceae</taxon>
        <taxon>Methanococcoides</taxon>
    </lineage>
</organism>
<reference evidence="1" key="2">
    <citation type="submission" date="2021-04" db="EMBL/GenBank/DDBJ databases">
        <authorList>
            <person name="Dong X."/>
        </authorList>
    </citation>
    <scope>NUCLEOTIDE SEQUENCE</scope>
    <source>
        <strain evidence="1">LLY</strain>
    </source>
</reference>
<comment type="caution">
    <text evidence="1">The sequence shown here is derived from an EMBL/GenBank/DDBJ whole genome shotgun (WGS) entry which is preliminary data.</text>
</comment>